<reference evidence="5 6" key="1">
    <citation type="submission" date="2016-03" db="EMBL/GenBank/DDBJ databases">
        <authorList>
            <person name="Ploux O."/>
        </authorList>
    </citation>
    <scope>NUCLEOTIDE SEQUENCE [LARGE SCALE GENOMIC DNA]</scope>
    <source>
        <strain evidence="3 5">BER2</strain>
        <strain evidence="4 6">EC13</strain>
    </source>
</reference>
<gene>
    <name evidence="3" type="ORF">AZI85_12140</name>
    <name evidence="4" type="ORF">AZI87_07515</name>
</gene>
<accession>A0A150WCV2</accession>
<evidence type="ECO:0000259" key="2">
    <source>
        <dbReference type="PROSITE" id="PS50110"/>
    </source>
</evidence>
<evidence type="ECO:0000313" key="4">
    <source>
        <dbReference type="EMBL" id="KYG69060.1"/>
    </source>
</evidence>
<dbReference type="EMBL" id="LUKF01000019">
    <property type="protein sequence ID" value="KYG60737.1"/>
    <property type="molecule type" value="Genomic_DNA"/>
</dbReference>
<comment type="caution">
    <text evidence="3">The sequence shown here is derived from an EMBL/GenBank/DDBJ whole genome shotgun (WGS) entry which is preliminary data.</text>
</comment>
<dbReference type="Proteomes" id="UP000075391">
    <property type="component" value="Unassembled WGS sequence"/>
</dbReference>
<keyword evidence="1" id="KW-0597">Phosphoprotein</keyword>
<dbReference type="Proteomes" id="UP000075799">
    <property type="component" value="Unassembled WGS sequence"/>
</dbReference>
<evidence type="ECO:0000313" key="5">
    <source>
        <dbReference type="Proteomes" id="UP000075391"/>
    </source>
</evidence>
<dbReference type="SMART" id="SM00448">
    <property type="entry name" value="REC"/>
    <property type="match status" value="1"/>
</dbReference>
<dbReference type="PROSITE" id="PS50110">
    <property type="entry name" value="RESPONSE_REGULATORY"/>
    <property type="match status" value="1"/>
</dbReference>
<dbReference type="Gene3D" id="3.40.50.2300">
    <property type="match status" value="1"/>
</dbReference>
<dbReference type="RefSeq" id="WP_063205916.1">
    <property type="nucleotide sequence ID" value="NZ_CP168967.1"/>
</dbReference>
<proteinExistence type="predicted"/>
<dbReference type="SUPFAM" id="SSF52172">
    <property type="entry name" value="CheY-like"/>
    <property type="match status" value="1"/>
</dbReference>
<dbReference type="InterPro" id="IPR052048">
    <property type="entry name" value="ST_Response_Regulator"/>
</dbReference>
<dbReference type="InterPro" id="IPR001789">
    <property type="entry name" value="Sig_transdc_resp-reg_receiver"/>
</dbReference>
<dbReference type="AlphaFoldDB" id="A0A150WCV2"/>
<feature type="modified residue" description="4-aspartylphosphate" evidence="1">
    <location>
        <position position="54"/>
    </location>
</feature>
<dbReference type="InterPro" id="IPR011006">
    <property type="entry name" value="CheY-like_superfamily"/>
</dbReference>
<protein>
    <submittedName>
        <fullName evidence="3">Chemotaxis protein</fullName>
    </submittedName>
</protein>
<dbReference type="Pfam" id="PF00072">
    <property type="entry name" value="Response_reg"/>
    <property type="match status" value="1"/>
</dbReference>
<sequence>MKIRFAVIDDAAFLRELVKNIVTSAGGVCVGEAANGDEAITLVESTLPELVFLDMVMPLRNGIETAKVLKELHPEIKIIGCSTIDQEAYVQKAYEAGFDAYVTKPFSKEQILEAISKVLPQQGESTHGRT</sequence>
<evidence type="ECO:0000256" key="1">
    <source>
        <dbReference type="PROSITE-ProRule" id="PRU00169"/>
    </source>
</evidence>
<dbReference type="PANTHER" id="PTHR43228:SF1">
    <property type="entry name" value="TWO-COMPONENT RESPONSE REGULATOR ARR22"/>
    <property type="match status" value="1"/>
</dbReference>
<evidence type="ECO:0000313" key="3">
    <source>
        <dbReference type="EMBL" id="KYG60737.1"/>
    </source>
</evidence>
<feature type="domain" description="Response regulatory" evidence="2">
    <location>
        <begin position="4"/>
        <end position="119"/>
    </location>
</feature>
<dbReference type="EMBL" id="LUKD01000001">
    <property type="protein sequence ID" value="KYG69060.1"/>
    <property type="molecule type" value="Genomic_DNA"/>
</dbReference>
<dbReference type="OrthoDB" id="5293963at2"/>
<dbReference type="PANTHER" id="PTHR43228">
    <property type="entry name" value="TWO-COMPONENT RESPONSE REGULATOR"/>
    <property type="match status" value="1"/>
</dbReference>
<name>A0A150WCV2_BDEBC</name>
<organism evidence="3 5">
    <name type="scientific">Bdellovibrio bacteriovorus</name>
    <dbReference type="NCBI Taxonomy" id="959"/>
    <lineage>
        <taxon>Bacteria</taxon>
        <taxon>Pseudomonadati</taxon>
        <taxon>Bdellovibrionota</taxon>
        <taxon>Bdellovibrionia</taxon>
        <taxon>Bdellovibrionales</taxon>
        <taxon>Pseudobdellovibrionaceae</taxon>
        <taxon>Bdellovibrio</taxon>
    </lineage>
</organism>
<dbReference type="GO" id="GO:0000160">
    <property type="term" value="P:phosphorelay signal transduction system"/>
    <property type="evidence" value="ECO:0007669"/>
    <property type="project" value="InterPro"/>
</dbReference>
<evidence type="ECO:0000313" key="6">
    <source>
        <dbReference type="Proteomes" id="UP000075799"/>
    </source>
</evidence>